<dbReference type="GO" id="GO:0016020">
    <property type="term" value="C:membrane"/>
    <property type="evidence" value="ECO:0007669"/>
    <property type="project" value="UniProtKB-SubCell"/>
</dbReference>
<evidence type="ECO:0000256" key="7">
    <source>
        <dbReference type="ARBA" id="ARBA00022723"/>
    </source>
</evidence>
<name>A0AAV5EAE4_ELECO</name>
<dbReference type="InterPro" id="IPR001841">
    <property type="entry name" value="Znf_RING"/>
</dbReference>
<dbReference type="InterPro" id="IPR036259">
    <property type="entry name" value="MFS_trans_sf"/>
</dbReference>
<keyword evidence="6 14" id="KW-0812">Transmembrane</keyword>
<evidence type="ECO:0000256" key="5">
    <source>
        <dbReference type="ARBA" id="ARBA00022679"/>
    </source>
</evidence>
<dbReference type="AlphaFoldDB" id="A0AAV5EAE4"/>
<dbReference type="SUPFAM" id="SSF57850">
    <property type="entry name" value="RING/U-box"/>
    <property type="match status" value="1"/>
</dbReference>
<keyword evidence="10" id="KW-0862">Zinc</keyword>
<accession>A0AAV5EAE4</accession>
<reference evidence="16" key="1">
    <citation type="journal article" date="2018" name="DNA Res.">
        <title>Multiple hybrid de novo genome assembly of finger millet, an orphan allotetraploid crop.</title>
        <authorList>
            <person name="Hatakeyama M."/>
            <person name="Aluri S."/>
            <person name="Balachadran M.T."/>
            <person name="Sivarajan S.R."/>
            <person name="Patrignani A."/>
            <person name="Gruter S."/>
            <person name="Poveda L."/>
            <person name="Shimizu-Inatsugi R."/>
            <person name="Baeten J."/>
            <person name="Francoijs K.J."/>
            <person name="Nataraja K.N."/>
            <person name="Reddy Y.A.N."/>
            <person name="Phadnis S."/>
            <person name="Ravikumar R.L."/>
            <person name="Schlapbach R."/>
            <person name="Sreeman S.M."/>
            <person name="Shimizu K.K."/>
        </authorList>
    </citation>
    <scope>NUCLEOTIDE SEQUENCE</scope>
</reference>
<evidence type="ECO:0000256" key="11">
    <source>
        <dbReference type="ARBA" id="ARBA00022989"/>
    </source>
</evidence>
<evidence type="ECO:0000256" key="12">
    <source>
        <dbReference type="ARBA" id="ARBA00023136"/>
    </source>
</evidence>
<reference evidence="16" key="2">
    <citation type="submission" date="2021-12" db="EMBL/GenBank/DDBJ databases">
        <title>Resequencing data analysis of finger millet.</title>
        <authorList>
            <person name="Hatakeyama M."/>
            <person name="Aluri S."/>
            <person name="Balachadran M.T."/>
            <person name="Sivarajan S.R."/>
            <person name="Poveda L."/>
            <person name="Shimizu-Inatsugi R."/>
            <person name="Schlapbach R."/>
            <person name="Sreeman S.M."/>
            <person name="Shimizu K.K."/>
        </authorList>
    </citation>
    <scope>NUCLEOTIDE SEQUENCE</scope>
</reference>
<comment type="catalytic activity">
    <reaction evidence="1">
        <text>S-ubiquitinyl-[E2 ubiquitin-conjugating enzyme]-L-cysteine + [acceptor protein]-L-lysine = [E2 ubiquitin-conjugating enzyme]-L-cysteine + N(6)-ubiquitinyl-[acceptor protein]-L-lysine.</text>
        <dbReference type="EC" id="2.3.2.27"/>
    </reaction>
</comment>
<evidence type="ECO:0000256" key="6">
    <source>
        <dbReference type="ARBA" id="ARBA00022692"/>
    </source>
</evidence>
<feature type="domain" description="RING-type" evidence="15">
    <location>
        <begin position="109"/>
        <end position="151"/>
    </location>
</feature>
<evidence type="ECO:0000256" key="8">
    <source>
        <dbReference type="ARBA" id="ARBA00022771"/>
    </source>
</evidence>
<sequence length="318" mass="33620">MSAHGVPASATPPLPPATGGGGCCSSGATLEMVAAFTAVCLVLYGAILYLNYLYVRWSGGDGVHRTTTTDLGAARKRAAAGIDKAALAAMPVVRFVAARDGDEAAAAECAVCLCGMQDGDAVRALPGCGHAFHAACVDAWLCARATCPVCRARPALPPPQRAPKAAPQPDLESQCLDEEDIAKALIGDSPLNTPCNCGEIEAFSIASTRSRPSSADAFAGRPLLVLVGGLTRRRRACAAALFWLASSLGHYMGSVLGDWLQNNINRGWLVTSLMVLNLGYYLLCFRFYTMKPLEVAEEHGDRELNRLSFNQVVKPENH</sequence>
<comment type="subcellular location">
    <subcellularLocation>
        <location evidence="2">Membrane</location>
        <topology evidence="2">Single-pass membrane protein</topology>
    </subcellularLocation>
</comment>
<dbReference type="FunFam" id="3.30.40.10:FF:000187">
    <property type="entry name" value="E3 ubiquitin-protein ligase ATL6"/>
    <property type="match status" value="1"/>
</dbReference>
<evidence type="ECO:0000256" key="10">
    <source>
        <dbReference type="ARBA" id="ARBA00022833"/>
    </source>
</evidence>
<dbReference type="PANTHER" id="PTHR46913">
    <property type="entry name" value="RING-H2 FINGER PROTEIN ATL16"/>
    <property type="match status" value="1"/>
</dbReference>
<evidence type="ECO:0000259" key="15">
    <source>
        <dbReference type="PROSITE" id="PS50089"/>
    </source>
</evidence>
<evidence type="ECO:0000256" key="13">
    <source>
        <dbReference type="PROSITE-ProRule" id="PRU00175"/>
    </source>
</evidence>
<dbReference type="GO" id="GO:0016567">
    <property type="term" value="P:protein ubiquitination"/>
    <property type="evidence" value="ECO:0007669"/>
    <property type="project" value="InterPro"/>
</dbReference>
<evidence type="ECO:0000256" key="9">
    <source>
        <dbReference type="ARBA" id="ARBA00022786"/>
    </source>
</evidence>
<protein>
    <recommendedName>
        <fullName evidence="4">RING-type E3 ubiquitin transferase</fullName>
        <ecNumber evidence="4">2.3.2.27</ecNumber>
    </recommendedName>
</protein>
<evidence type="ECO:0000313" key="16">
    <source>
        <dbReference type="EMBL" id="GJN19470.1"/>
    </source>
</evidence>
<keyword evidence="5" id="KW-0808">Transferase</keyword>
<evidence type="ECO:0000256" key="1">
    <source>
        <dbReference type="ARBA" id="ARBA00000900"/>
    </source>
</evidence>
<proteinExistence type="predicted"/>
<dbReference type="SMART" id="SM00184">
    <property type="entry name" value="RING"/>
    <property type="match status" value="1"/>
</dbReference>
<keyword evidence="9" id="KW-0833">Ubl conjugation pathway</keyword>
<feature type="transmembrane region" description="Helical" evidence="14">
    <location>
        <begin position="268"/>
        <end position="288"/>
    </location>
</feature>
<evidence type="ECO:0000256" key="14">
    <source>
        <dbReference type="SAM" id="Phobius"/>
    </source>
</evidence>
<evidence type="ECO:0000256" key="3">
    <source>
        <dbReference type="ARBA" id="ARBA00004906"/>
    </source>
</evidence>
<organism evidence="16 17">
    <name type="scientific">Eleusine coracana subsp. coracana</name>
    <dbReference type="NCBI Taxonomy" id="191504"/>
    <lineage>
        <taxon>Eukaryota</taxon>
        <taxon>Viridiplantae</taxon>
        <taxon>Streptophyta</taxon>
        <taxon>Embryophyta</taxon>
        <taxon>Tracheophyta</taxon>
        <taxon>Spermatophyta</taxon>
        <taxon>Magnoliopsida</taxon>
        <taxon>Liliopsida</taxon>
        <taxon>Poales</taxon>
        <taxon>Poaceae</taxon>
        <taxon>PACMAD clade</taxon>
        <taxon>Chloridoideae</taxon>
        <taxon>Cynodonteae</taxon>
        <taxon>Eleusininae</taxon>
        <taxon>Eleusine</taxon>
    </lineage>
</organism>
<dbReference type="PROSITE" id="PS50089">
    <property type="entry name" value="ZF_RING_2"/>
    <property type="match status" value="1"/>
</dbReference>
<keyword evidence="7" id="KW-0479">Metal-binding</keyword>
<comment type="pathway">
    <text evidence="3">Protein modification; protein ubiquitination.</text>
</comment>
<comment type="caution">
    <text evidence="16">The sequence shown here is derived from an EMBL/GenBank/DDBJ whole genome shotgun (WGS) entry which is preliminary data.</text>
</comment>
<keyword evidence="12 14" id="KW-0472">Membrane</keyword>
<dbReference type="GO" id="GO:0008270">
    <property type="term" value="F:zinc ion binding"/>
    <property type="evidence" value="ECO:0007669"/>
    <property type="project" value="UniProtKB-KW"/>
</dbReference>
<feature type="transmembrane region" description="Helical" evidence="14">
    <location>
        <begin position="35"/>
        <end position="55"/>
    </location>
</feature>
<dbReference type="PANTHER" id="PTHR46913:SF21">
    <property type="entry name" value="RING-TYPE E3 UBIQUITIN TRANSFERASE"/>
    <property type="match status" value="1"/>
</dbReference>
<dbReference type="GO" id="GO:0061630">
    <property type="term" value="F:ubiquitin protein ligase activity"/>
    <property type="evidence" value="ECO:0007669"/>
    <property type="project" value="UniProtKB-EC"/>
</dbReference>
<feature type="transmembrane region" description="Helical" evidence="14">
    <location>
        <begin position="236"/>
        <end position="256"/>
    </location>
</feature>
<keyword evidence="17" id="KW-1185">Reference proteome</keyword>
<dbReference type="Proteomes" id="UP001054889">
    <property type="component" value="Unassembled WGS sequence"/>
</dbReference>
<dbReference type="InterPro" id="IPR013083">
    <property type="entry name" value="Znf_RING/FYVE/PHD"/>
</dbReference>
<dbReference type="InterPro" id="IPR044600">
    <property type="entry name" value="ATL1/ATL16-like"/>
</dbReference>
<evidence type="ECO:0000256" key="2">
    <source>
        <dbReference type="ARBA" id="ARBA00004167"/>
    </source>
</evidence>
<evidence type="ECO:0000313" key="17">
    <source>
        <dbReference type="Proteomes" id="UP001054889"/>
    </source>
</evidence>
<dbReference type="EC" id="2.3.2.27" evidence="4"/>
<dbReference type="Gene3D" id="3.30.40.10">
    <property type="entry name" value="Zinc/RING finger domain, C3HC4 (zinc finger)"/>
    <property type="match status" value="1"/>
</dbReference>
<dbReference type="EMBL" id="BQKI01000074">
    <property type="protein sequence ID" value="GJN19470.1"/>
    <property type="molecule type" value="Genomic_DNA"/>
</dbReference>
<dbReference type="Gene3D" id="1.20.1250.20">
    <property type="entry name" value="MFS general substrate transporter like domains"/>
    <property type="match status" value="1"/>
</dbReference>
<keyword evidence="11 14" id="KW-1133">Transmembrane helix</keyword>
<dbReference type="Pfam" id="PF13639">
    <property type="entry name" value="zf-RING_2"/>
    <property type="match status" value="1"/>
</dbReference>
<keyword evidence="8 13" id="KW-0863">Zinc-finger</keyword>
<evidence type="ECO:0000256" key="4">
    <source>
        <dbReference type="ARBA" id="ARBA00012483"/>
    </source>
</evidence>
<gene>
    <name evidence="16" type="primary">gb06749</name>
    <name evidence="16" type="ORF">PR202_gb06749</name>
</gene>